<organism evidence="1">
    <name type="scientific">marine metagenome</name>
    <dbReference type="NCBI Taxonomy" id="408172"/>
    <lineage>
        <taxon>unclassified sequences</taxon>
        <taxon>metagenomes</taxon>
        <taxon>ecological metagenomes</taxon>
    </lineage>
</organism>
<proteinExistence type="predicted"/>
<dbReference type="SUPFAM" id="SSF89550">
    <property type="entry name" value="PHP domain-like"/>
    <property type="match status" value="1"/>
</dbReference>
<dbReference type="InterPro" id="IPR016195">
    <property type="entry name" value="Pol/histidinol_Pase-like"/>
</dbReference>
<evidence type="ECO:0000313" key="1">
    <source>
        <dbReference type="EMBL" id="SVC39849.1"/>
    </source>
</evidence>
<sequence>MIIKKWFLSLGLVVLATSALTVFGRVVVTDKTFHLGTKGVPEWSEFAGKTPHGRNLSLTFEARVNEEEATLFLRQDDVKQGWRVSLNGKRLGTLDRFESKVLHSLKVPAGILRDGANKFAIEAPVTAIDDIFVGGAFIEYASLDKTLHHSFLEVSAFDIATSSALPCRFTITDTNDHLVPLKIEPSLRLAVRPGVVYSLDGTCKVGVLPGEYVVHATRGFEYGVDTTKVSVGTGETKKVKLAIKREVPTEGWVSCDPHIHVRTFSGHGDSTVEERMPTIAGEGLELPIATDHNHHTDFAPYQRAAKAISLFTSVIGNEVTT</sequence>
<dbReference type="Gene3D" id="3.20.20.140">
    <property type="entry name" value="Metal-dependent hydrolases"/>
    <property type="match status" value="1"/>
</dbReference>
<dbReference type="AlphaFoldDB" id="A0A382LT02"/>
<gene>
    <name evidence="1" type="ORF">METZ01_LOCUS292703</name>
</gene>
<reference evidence="1" key="1">
    <citation type="submission" date="2018-05" db="EMBL/GenBank/DDBJ databases">
        <authorList>
            <person name="Lanie J.A."/>
            <person name="Ng W.-L."/>
            <person name="Kazmierczak K.M."/>
            <person name="Andrzejewski T.M."/>
            <person name="Davidsen T.M."/>
            <person name="Wayne K.J."/>
            <person name="Tettelin H."/>
            <person name="Glass J.I."/>
            <person name="Rusch D."/>
            <person name="Podicherti R."/>
            <person name="Tsui H.-C.T."/>
            <person name="Winkler M.E."/>
        </authorList>
    </citation>
    <scope>NUCLEOTIDE SEQUENCE</scope>
</reference>
<dbReference type="EMBL" id="UINC01089073">
    <property type="protein sequence ID" value="SVC39849.1"/>
    <property type="molecule type" value="Genomic_DNA"/>
</dbReference>
<protein>
    <submittedName>
        <fullName evidence="1">Uncharacterized protein</fullName>
    </submittedName>
</protein>
<feature type="non-terminal residue" evidence="1">
    <location>
        <position position="321"/>
    </location>
</feature>
<accession>A0A382LT02</accession>
<name>A0A382LT02_9ZZZZ</name>